<name>A0AAD7FWL9_9AGAR</name>
<dbReference type="Proteomes" id="UP001221142">
    <property type="component" value="Unassembled WGS sequence"/>
</dbReference>
<sequence>MSEQTLPSTNRNGREPFIQVFSARTSTAGETRCEQCSQTAGGASPKLKPVVGVPVSCIAQWIASASTGRLTNSNARELRPDSTKKTRFRPVAYHSRDKDRKRLVRDVLEDLKAWTDIHGREALIVAGWQALGLLNDVQARKSKALVIALNRTHSTNPATYYTQGSVRRPDCGAESHFRSARGKFRGANPFQFFKGQEKKDRDRGYIGAMLVICVEQAHNDDRHVIEAMNDSSTVSSFHALTVSKLAGDNIRGICGQLPERLWKAFLDDSRRGVIPKTPLQK</sequence>
<organism evidence="1 2">
    <name type="scientific">Roridomyces roridus</name>
    <dbReference type="NCBI Taxonomy" id="1738132"/>
    <lineage>
        <taxon>Eukaryota</taxon>
        <taxon>Fungi</taxon>
        <taxon>Dikarya</taxon>
        <taxon>Basidiomycota</taxon>
        <taxon>Agaricomycotina</taxon>
        <taxon>Agaricomycetes</taxon>
        <taxon>Agaricomycetidae</taxon>
        <taxon>Agaricales</taxon>
        <taxon>Marasmiineae</taxon>
        <taxon>Mycenaceae</taxon>
        <taxon>Roridomyces</taxon>
    </lineage>
</organism>
<accession>A0AAD7FWL9</accession>
<protein>
    <submittedName>
        <fullName evidence="1">Uncharacterized protein</fullName>
    </submittedName>
</protein>
<dbReference type="AlphaFoldDB" id="A0AAD7FWL9"/>
<keyword evidence="2" id="KW-1185">Reference proteome</keyword>
<evidence type="ECO:0000313" key="1">
    <source>
        <dbReference type="EMBL" id="KAJ7643534.1"/>
    </source>
</evidence>
<reference evidence="1" key="1">
    <citation type="submission" date="2023-03" db="EMBL/GenBank/DDBJ databases">
        <title>Massive genome expansion in bonnet fungi (Mycena s.s.) driven by repeated elements and novel gene families across ecological guilds.</title>
        <authorList>
            <consortium name="Lawrence Berkeley National Laboratory"/>
            <person name="Harder C.B."/>
            <person name="Miyauchi S."/>
            <person name="Viragh M."/>
            <person name="Kuo A."/>
            <person name="Thoen E."/>
            <person name="Andreopoulos B."/>
            <person name="Lu D."/>
            <person name="Skrede I."/>
            <person name="Drula E."/>
            <person name="Henrissat B."/>
            <person name="Morin E."/>
            <person name="Kohler A."/>
            <person name="Barry K."/>
            <person name="LaButti K."/>
            <person name="Morin E."/>
            <person name="Salamov A."/>
            <person name="Lipzen A."/>
            <person name="Mereny Z."/>
            <person name="Hegedus B."/>
            <person name="Baldrian P."/>
            <person name="Stursova M."/>
            <person name="Weitz H."/>
            <person name="Taylor A."/>
            <person name="Grigoriev I.V."/>
            <person name="Nagy L.G."/>
            <person name="Martin F."/>
            <person name="Kauserud H."/>
        </authorList>
    </citation>
    <scope>NUCLEOTIDE SEQUENCE</scope>
    <source>
        <strain evidence="1">9284</strain>
    </source>
</reference>
<gene>
    <name evidence="1" type="ORF">FB45DRAFT_1052493</name>
</gene>
<evidence type="ECO:0000313" key="2">
    <source>
        <dbReference type="Proteomes" id="UP001221142"/>
    </source>
</evidence>
<comment type="caution">
    <text evidence="1">The sequence shown here is derived from an EMBL/GenBank/DDBJ whole genome shotgun (WGS) entry which is preliminary data.</text>
</comment>
<dbReference type="EMBL" id="JARKIF010000003">
    <property type="protein sequence ID" value="KAJ7643534.1"/>
    <property type="molecule type" value="Genomic_DNA"/>
</dbReference>
<proteinExistence type="predicted"/>